<dbReference type="EMBL" id="JARMAB010000044">
    <property type="protein sequence ID" value="MED1205903.1"/>
    <property type="molecule type" value="Genomic_DNA"/>
</dbReference>
<dbReference type="Proteomes" id="UP001341444">
    <property type="component" value="Unassembled WGS sequence"/>
</dbReference>
<dbReference type="RefSeq" id="WP_066270769.1">
    <property type="nucleotide sequence ID" value="NZ_JARMAB010000044.1"/>
</dbReference>
<dbReference type="InterPro" id="IPR011009">
    <property type="entry name" value="Kinase-like_dom_sf"/>
</dbReference>
<dbReference type="PANTHER" id="PTHR39179:SF2">
    <property type="entry name" value="ENDOSPORE COAT-ASSOCIATED PROTEIN YUTH"/>
    <property type="match status" value="1"/>
</dbReference>
<dbReference type="PANTHER" id="PTHR39179">
    <property type="entry name" value="SPORE COAT PROTEIN I"/>
    <property type="match status" value="1"/>
</dbReference>
<dbReference type="SUPFAM" id="SSF56112">
    <property type="entry name" value="Protein kinase-like (PK-like)"/>
    <property type="match status" value="1"/>
</dbReference>
<accession>A0ABU6MQI4</accession>
<dbReference type="InterPro" id="IPR014254">
    <property type="entry name" value="Spore_coat_YutH"/>
</dbReference>
<evidence type="ECO:0000313" key="2">
    <source>
        <dbReference type="Proteomes" id="UP001341444"/>
    </source>
</evidence>
<proteinExistence type="predicted"/>
<gene>
    <name evidence="1" type="primary">yutH</name>
    <name evidence="1" type="ORF">P4T90_22985</name>
</gene>
<evidence type="ECO:0000313" key="1">
    <source>
        <dbReference type="EMBL" id="MED1205903.1"/>
    </source>
</evidence>
<keyword evidence="1" id="KW-0167">Capsid protein</keyword>
<reference evidence="1 2" key="1">
    <citation type="submission" date="2023-03" db="EMBL/GenBank/DDBJ databases">
        <title>Bacillus Genome Sequencing.</title>
        <authorList>
            <person name="Dunlap C."/>
        </authorList>
    </citation>
    <scope>NUCLEOTIDE SEQUENCE [LARGE SCALE GENOMIC DNA]</scope>
    <source>
        <strain evidence="1 2">B-23453</strain>
    </source>
</reference>
<dbReference type="NCBIfam" id="TIGR02905">
    <property type="entry name" value="spore_yutH"/>
    <property type="match status" value="1"/>
</dbReference>
<protein>
    <submittedName>
        <fullName evidence="1">Spore coat protein YutH</fullName>
    </submittedName>
</protein>
<dbReference type="Gene3D" id="3.90.1200.10">
    <property type="match status" value="1"/>
</dbReference>
<sequence length="336" mass="40100">MAVDILKEYFGLKSERSFMDGNYSRFIRRDKIYTLVGVTDIKEDVLVELYEMSEHLASEGDRYVSTFYPSKDKKFLVTHEDEDFVLLENNIIEAPKSAKEGRKLARFHARGRSISKQIKAAASIGEWKNYWEKRLEQIEMVWVQQMQDQSDVEFHRVFVESFPYYLGLCENAIQYLVDTELDEEPYEYDTGTVCHERFYKGAWGSEVWIHNPFDWVFDHSSRDIAEWIRDQYFKNKRTFQPEIQGFLKDYQTVTPLSPFSMRLIFARLLFPLHYFTCVEEYYLVGGESSRFQLEDQIRGIVRQAKDYEVFLKHFYEMAEVPARRLNIPEIEWLGRP</sequence>
<keyword evidence="1" id="KW-0946">Virion</keyword>
<keyword evidence="2" id="KW-1185">Reference proteome</keyword>
<name>A0ABU6MQI4_9BACI</name>
<organism evidence="1 2">
    <name type="scientific">Heyndrickxia acidicola</name>
    <dbReference type="NCBI Taxonomy" id="209389"/>
    <lineage>
        <taxon>Bacteria</taxon>
        <taxon>Bacillati</taxon>
        <taxon>Bacillota</taxon>
        <taxon>Bacilli</taxon>
        <taxon>Bacillales</taxon>
        <taxon>Bacillaceae</taxon>
        <taxon>Heyndrickxia</taxon>
    </lineage>
</organism>
<comment type="caution">
    <text evidence="1">The sequence shown here is derived from an EMBL/GenBank/DDBJ whole genome shotgun (WGS) entry which is preliminary data.</text>
</comment>
<dbReference type="InterPro" id="IPR047175">
    <property type="entry name" value="CotS-like"/>
</dbReference>